<accession>A0A830HQG9</accession>
<organism evidence="4 5">
    <name type="scientific">Pycnococcus provasolii</name>
    <dbReference type="NCBI Taxonomy" id="41880"/>
    <lineage>
        <taxon>Eukaryota</taxon>
        <taxon>Viridiplantae</taxon>
        <taxon>Chlorophyta</taxon>
        <taxon>Pseudoscourfieldiophyceae</taxon>
        <taxon>Pseudoscourfieldiales</taxon>
        <taxon>Pycnococcaceae</taxon>
        <taxon>Pycnococcus</taxon>
    </lineage>
</organism>
<dbReference type="OrthoDB" id="541883at2759"/>
<keyword evidence="5" id="KW-1185">Reference proteome</keyword>
<dbReference type="EMBL" id="BNJQ01000022">
    <property type="protein sequence ID" value="GHP08945.1"/>
    <property type="molecule type" value="Genomic_DNA"/>
</dbReference>
<dbReference type="PANTHER" id="PTHR11487">
    <property type="entry name" value="THIOESTERASE"/>
    <property type="match status" value="1"/>
</dbReference>
<evidence type="ECO:0000256" key="2">
    <source>
        <dbReference type="SAM" id="MobiDB-lite"/>
    </source>
</evidence>
<gene>
    <name evidence="4" type="ORF">PPROV_000768200</name>
</gene>
<feature type="domain" description="Thioesterase" evidence="3">
    <location>
        <begin position="32"/>
        <end position="262"/>
    </location>
</feature>
<comment type="caution">
    <text evidence="4">The sequence shown here is derived from an EMBL/GenBank/DDBJ whole genome shotgun (WGS) entry which is preliminary data.</text>
</comment>
<evidence type="ECO:0000256" key="1">
    <source>
        <dbReference type="ARBA" id="ARBA00007169"/>
    </source>
</evidence>
<name>A0A830HQG9_9CHLO</name>
<dbReference type="PANTHER" id="PTHR11487:SF0">
    <property type="entry name" value="S-ACYL FATTY ACID SYNTHASE THIOESTERASE, MEDIUM CHAIN"/>
    <property type="match status" value="1"/>
</dbReference>
<dbReference type="Gene3D" id="3.40.50.1820">
    <property type="entry name" value="alpha/beta hydrolase"/>
    <property type="match status" value="1"/>
</dbReference>
<feature type="region of interest" description="Disordered" evidence="2">
    <location>
        <begin position="1"/>
        <end position="23"/>
    </location>
</feature>
<evidence type="ECO:0000313" key="4">
    <source>
        <dbReference type="EMBL" id="GHP08945.1"/>
    </source>
</evidence>
<dbReference type="InterPro" id="IPR029058">
    <property type="entry name" value="AB_hydrolase_fold"/>
</dbReference>
<comment type="similarity">
    <text evidence="1">Belongs to the thioesterase family.</text>
</comment>
<protein>
    <recommendedName>
        <fullName evidence="3">Thioesterase domain-containing protein</fullName>
    </recommendedName>
</protein>
<dbReference type="GO" id="GO:0008610">
    <property type="term" value="P:lipid biosynthetic process"/>
    <property type="evidence" value="ECO:0007669"/>
    <property type="project" value="TreeGrafter"/>
</dbReference>
<dbReference type="Proteomes" id="UP000660262">
    <property type="component" value="Unassembled WGS sequence"/>
</dbReference>
<proteinExistence type="inferred from homology"/>
<dbReference type="SUPFAM" id="SSF53474">
    <property type="entry name" value="alpha/beta-Hydrolases"/>
    <property type="match status" value="1"/>
</dbReference>
<evidence type="ECO:0000259" key="3">
    <source>
        <dbReference type="Pfam" id="PF00975"/>
    </source>
</evidence>
<dbReference type="InterPro" id="IPR001031">
    <property type="entry name" value="Thioesterase"/>
</dbReference>
<evidence type="ECO:0000313" key="5">
    <source>
        <dbReference type="Proteomes" id="UP000660262"/>
    </source>
</evidence>
<reference evidence="4" key="1">
    <citation type="submission" date="2020-10" db="EMBL/GenBank/DDBJ databases">
        <title>Unveiling of a novel bifunctional photoreceptor, Dualchrome1, isolated from a cosmopolitan green alga.</title>
        <authorList>
            <person name="Suzuki S."/>
            <person name="Kawachi M."/>
        </authorList>
    </citation>
    <scope>NUCLEOTIDE SEQUENCE</scope>
    <source>
        <strain evidence="4">NIES 2893</strain>
    </source>
</reference>
<dbReference type="AlphaFoldDB" id="A0A830HQG9"/>
<dbReference type="InterPro" id="IPR012223">
    <property type="entry name" value="TEII"/>
</dbReference>
<sequence length="273" mass="31263">MPAKGDNPWILKQFGEQGGPNGPTPHPGCRVRLFCVPQAGMGAWAFHGWINKRGLPAEIEVMPVELPGRNSRVDEGTIDMMDDVVSQLCDALSDYFKDTSMPYVLFGHSMGAWVAYELACEIRKRGLPMPCKLYASGCRSPSLYGQDYDVDPVEFSDLSYDEFWENFERRYGVNKDLQSDHIRRYVYPTLQADFNTMDKYVPQNLEPLDIPIEAMGARDDNRYSPDQISLWAERTTAEFTETWFPGKHRYVVDNPEELVERLGVDVVRFIKQD</sequence>
<dbReference type="Pfam" id="PF00975">
    <property type="entry name" value="Thioesterase"/>
    <property type="match status" value="1"/>
</dbReference>